<comment type="subcellular location">
    <subcellularLocation>
        <location evidence="2">Cytoplasm</location>
    </subcellularLocation>
</comment>
<dbReference type="GO" id="GO:0046872">
    <property type="term" value="F:metal ion binding"/>
    <property type="evidence" value="ECO:0007669"/>
    <property type="project" value="UniProtKB-KW"/>
</dbReference>
<organism evidence="4 5">
    <name type="scientific">Maudiozyma humilis</name>
    <name type="common">Sour dough yeast</name>
    <name type="synonym">Kazachstania humilis</name>
    <dbReference type="NCBI Taxonomy" id="51915"/>
    <lineage>
        <taxon>Eukaryota</taxon>
        <taxon>Fungi</taxon>
        <taxon>Dikarya</taxon>
        <taxon>Ascomycota</taxon>
        <taxon>Saccharomycotina</taxon>
        <taxon>Saccharomycetes</taxon>
        <taxon>Saccharomycetales</taxon>
        <taxon>Saccharomycetaceae</taxon>
        <taxon>Maudiozyma</taxon>
    </lineage>
</organism>
<dbReference type="InterPro" id="IPR009772">
    <property type="entry name" value="CDC123"/>
</dbReference>
<keyword evidence="2" id="KW-0547">Nucleotide-binding</keyword>
<keyword evidence="5" id="KW-1185">Reference proteome</keyword>
<keyword evidence="2" id="KW-0143">Chaperone</keyword>
<dbReference type="PIRSF" id="PIRSF007807">
    <property type="entry name" value="Cdc123"/>
    <property type="match status" value="1"/>
</dbReference>
<feature type="compositionally biased region" description="Acidic residues" evidence="3">
    <location>
        <begin position="78"/>
        <end position="100"/>
    </location>
</feature>
<comment type="caution">
    <text evidence="4">The sequence shown here is derived from an EMBL/GenBank/DDBJ whole genome shotgun (WGS) entry which is preliminary data.</text>
</comment>
<dbReference type="PANTHER" id="PTHR15323">
    <property type="entry name" value="D123 PROTEIN"/>
    <property type="match status" value="1"/>
</dbReference>
<dbReference type="PANTHER" id="PTHR15323:SF6">
    <property type="entry name" value="CELL DIVISION CYCLE PROTEIN 123 HOMOLOG"/>
    <property type="match status" value="1"/>
</dbReference>
<protein>
    <recommendedName>
        <fullName evidence="2">Translation initiation factor eIF2 assembly protein</fullName>
    </recommendedName>
</protein>
<evidence type="ECO:0000256" key="1">
    <source>
        <dbReference type="ARBA" id="ARBA00011047"/>
    </source>
</evidence>
<proteinExistence type="inferred from homology"/>
<gene>
    <name evidence="4" type="ORF">DAKH74_029650</name>
</gene>
<keyword evidence="2" id="KW-0479">Metal-binding</keyword>
<sequence length="370" mass="43151">MTEEYTTLVDIPVTRQQIENCTFSHWYPKLKKHTPKTEVIKPVPSEFIRYLEQDGIQLPEEKNVQSFYTGDLEHNEDNDYSDWEQEQDESSDEDDSEDEQVQQPKINPLVDFPQFHQQLKDVLERFGAVTPKLNWSAPQDATWILPNNSMKCNEVNELYLLLNASNYIMHDLQYAFDDCVDNEDGQTTDKPEFELILRKWFDVNPALEFRVFVKDGKVVGVSQRDLNFYDYLSGLSDTFKDLIDEFVEDVVVPAFPDNSFVVDLYIPRPFDKVYLIDINPFSRKTDSLMFSWNELANFDAKSDDDYELRLVMKNNTGRFACKEHSENQVPDDVVQASLDPNSIRELETKWKELLAMQNKEDAEPATETTA</sequence>
<dbReference type="Proteomes" id="UP001377567">
    <property type="component" value="Unassembled WGS sequence"/>
</dbReference>
<dbReference type="GO" id="GO:0005524">
    <property type="term" value="F:ATP binding"/>
    <property type="evidence" value="ECO:0007669"/>
    <property type="project" value="UniProtKB-KW"/>
</dbReference>
<dbReference type="EMBL" id="BTGD01000008">
    <property type="protein sequence ID" value="GMM56349.1"/>
    <property type="molecule type" value="Genomic_DNA"/>
</dbReference>
<reference evidence="4 5" key="1">
    <citation type="journal article" date="2023" name="Elife">
        <title>Identification of key yeast species and microbe-microbe interactions impacting larval growth of Drosophila in the wild.</title>
        <authorList>
            <person name="Mure A."/>
            <person name="Sugiura Y."/>
            <person name="Maeda R."/>
            <person name="Honda K."/>
            <person name="Sakurai N."/>
            <person name="Takahashi Y."/>
            <person name="Watada M."/>
            <person name="Katoh T."/>
            <person name="Gotoh A."/>
            <person name="Gotoh Y."/>
            <person name="Taniguchi I."/>
            <person name="Nakamura K."/>
            <person name="Hayashi T."/>
            <person name="Katayama T."/>
            <person name="Uemura T."/>
            <person name="Hattori Y."/>
        </authorList>
    </citation>
    <scope>NUCLEOTIDE SEQUENCE [LARGE SCALE GENOMIC DNA]</scope>
    <source>
        <strain evidence="4 5">KH-74</strain>
    </source>
</reference>
<keyword evidence="2" id="KW-0963">Cytoplasm</keyword>
<dbReference type="Pfam" id="PF07065">
    <property type="entry name" value="D123"/>
    <property type="match status" value="1"/>
</dbReference>
<keyword evidence="2" id="KW-0460">Magnesium</keyword>
<feature type="region of interest" description="Disordered" evidence="3">
    <location>
        <begin position="71"/>
        <end position="101"/>
    </location>
</feature>
<keyword evidence="2" id="KW-0067">ATP-binding</keyword>
<dbReference type="AlphaFoldDB" id="A0AAV5RXN9"/>
<dbReference type="GO" id="GO:0005737">
    <property type="term" value="C:cytoplasm"/>
    <property type="evidence" value="ECO:0007669"/>
    <property type="project" value="UniProtKB-SubCell"/>
</dbReference>
<name>A0AAV5RXN9_MAUHU</name>
<evidence type="ECO:0000256" key="3">
    <source>
        <dbReference type="SAM" id="MobiDB-lite"/>
    </source>
</evidence>
<evidence type="ECO:0000313" key="5">
    <source>
        <dbReference type="Proteomes" id="UP001377567"/>
    </source>
</evidence>
<evidence type="ECO:0000256" key="2">
    <source>
        <dbReference type="PIRNR" id="PIRNR007807"/>
    </source>
</evidence>
<comment type="similarity">
    <text evidence="1 2">Belongs to the CDC123 family.</text>
</comment>
<evidence type="ECO:0000313" key="4">
    <source>
        <dbReference type="EMBL" id="GMM56349.1"/>
    </source>
</evidence>
<accession>A0AAV5RXN9</accession>